<keyword evidence="5" id="KW-1185">Reference proteome</keyword>
<feature type="compositionally biased region" description="Acidic residues" evidence="1">
    <location>
        <begin position="262"/>
        <end position="271"/>
    </location>
</feature>
<reference evidence="4 5" key="1">
    <citation type="journal article" date="2018" name="Evol. Lett.">
        <title>Horizontal gene cluster transfer increased hallucinogenic mushroom diversity.</title>
        <authorList>
            <person name="Reynolds H.T."/>
            <person name="Vijayakumar V."/>
            <person name="Gluck-Thaler E."/>
            <person name="Korotkin H.B."/>
            <person name="Matheny P.B."/>
            <person name="Slot J.C."/>
        </authorList>
    </citation>
    <scope>NUCLEOTIDE SEQUENCE [LARGE SCALE GENOMIC DNA]</scope>
    <source>
        <strain evidence="4 5">SRW20</strain>
    </source>
</reference>
<accession>A0A409VQJ0</accession>
<evidence type="ECO:0000313" key="4">
    <source>
        <dbReference type="EMBL" id="PPQ68550.1"/>
    </source>
</evidence>
<feature type="region of interest" description="Disordered" evidence="1">
    <location>
        <begin position="373"/>
        <end position="418"/>
    </location>
</feature>
<name>A0A409VQJ0_9AGAR</name>
<dbReference type="SUPFAM" id="SSF55729">
    <property type="entry name" value="Acyl-CoA N-acyltransferases (Nat)"/>
    <property type="match status" value="1"/>
</dbReference>
<dbReference type="InterPro" id="IPR016181">
    <property type="entry name" value="Acyl_CoA_acyltransferase"/>
</dbReference>
<feature type="region of interest" description="Disordered" evidence="1">
    <location>
        <begin position="254"/>
        <end position="305"/>
    </location>
</feature>
<dbReference type="AlphaFoldDB" id="A0A409VQJ0"/>
<dbReference type="Pfam" id="PF13508">
    <property type="entry name" value="Acetyltransf_7"/>
    <property type="match status" value="1"/>
</dbReference>
<keyword evidence="2" id="KW-1133">Transmembrane helix</keyword>
<dbReference type="EMBL" id="NHYE01005593">
    <property type="protein sequence ID" value="PPQ68550.1"/>
    <property type="molecule type" value="Genomic_DNA"/>
</dbReference>
<comment type="caution">
    <text evidence="4">The sequence shown here is derived from an EMBL/GenBank/DDBJ whole genome shotgun (WGS) entry which is preliminary data.</text>
</comment>
<sequence length="418" mass="46426">MSSSIHTVFVVPTPASPEHTSAYRNIRLKGLRLNPEAFGSTYARESAFLPEAWPARLNHPGRTTLGAAKAGDEVGGEWIGTCSIIAPEMMRPENREEYPRRLKEAEDRGEAEVYMLVGMWVDVDFRQLGVGRALIRRALETVRSGTSSDGKTNNEAEFKKKIVLLEVHRANTNARKLYEKAGFSIEEEIGLHEDGKEMWMAIEELHMNEAEGTEEQRCGTVAVVEKENISNSASPTHRPSSDVISPLATIMSHDEKHPPVDVSDDELDSSVDGEKAKLLSSRESSPAPAHGASLTNTPEDPRFARTPPSPFKRLALVIFLAFLFWLGFQMRSSLLESKRHPKVIHASRYSKEYKFRPAASPVITETLRDGRVRVRGALPSPTEPPKLPKKKAGTGKVTGKKRNRKSKPKKSASADKRM</sequence>
<proteinExistence type="predicted"/>
<gene>
    <name evidence="4" type="ORF">CVT26_003359</name>
</gene>
<keyword evidence="2" id="KW-0812">Transmembrane</keyword>
<dbReference type="STRING" id="231916.A0A409VQJ0"/>
<dbReference type="Proteomes" id="UP000284706">
    <property type="component" value="Unassembled WGS sequence"/>
</dbReference>
<evidence type="ECO:0000313" key="5">
    <source>
        <dbReference type="Proteomes" id="UP000284706"/>
    </source>
</evidence>
<evidence type="ECO:0000259" key="3">
    <source>
        <dbReference type="PROSITE" id="PS51186"/>
    </source>
</evidence>
<dbReference type="OrthoDB" id="41532at2759"/>
<dbReference type="Gene3D" id="3.40.630.30">
    <property type="match status" value="1"/>
</dbReference>
<evidence type="ECO:0000256" key="2">
    <source>
        <dbReference type="SAM" id="Phobius"/>
    </source>
</evidence>
<feature type="compositionally biased region" description="Basic residues" evidence="1">
    <location>
        <begin position="387"/>
        <end position="410"/>
    </location>
</feature>
<organism evidence="4 5">
    <name type="scientific">Gymnopilus dilepis</name>
    <dbReference type="NCBI Taxonomy" id="231916"/>
    <lineage>
        <taxon>Eukaryota</taxon>
        <taxon>Fungi</taxon>
        <taxon>Dikarya</taxon>
        <taxon>Basidiomycota</taxon>
        <taxon>Agaricomycotina</taxon>
        <taxon>Agaricomycetes</taxon>
        <taxon>Agaricomycetidae</taxon>
        <taxon>Agaricales</taxon>
        <taxon>Agaricineae</taxon>
        <taxon>Hymenogastraceae</taxon>
        <taxon>Gymnopilus</taxon>
    </lineage>
</organism>
<dbReference type="InParanoid" id="A0A409VQJ0"/>
<evidence type="ECO:0000256" key="1">
    <source>
        <dbReference type="SAM" id="MobiDB-lite"/>
    </source>
</evidence>
<dbReference type="PROSITE" id="PS51186">
    <property type="entry name" value="GNAT"/>
    <property type="match status" value="1"/>
</dbReference>
<feature type="transmembrane region" description="Helical" evidence="2">
    <location>
        <begin position="311"/>
        <end position="328"/>
    </location>
</feature>
<keyword evidence="2" id="KW-0472">Membrane</keyword>
<protein>
    <recommendedName>
        <fullName evidence="3">N-acetyltransferase domain-containing protein</fullName>
    </recommendedName>
</protein>
<dbReference type="InterPro" id="IPR000182">
    <property type="entry name" value="GNAT_dom"/>
</dbReference>
<dbReference type="GO" id="GO:0016747">
    <property type="term" value="F:acyltransferase activity, transferring groups other than amino-acyl groups"/>
    <property type="evidence" value="ECO:0007669"/>
    <property type="project" value="InterPro"/>
</dbReference>
<feature type="domain" description="N-acetyltransferase" evidence="3">
    <location>
        <begin position="10"/>
        <end position="203"/>
    </location>
</feature>
<dbReference type="CDD" id="cd04301">
    <property type="entry name" value="NAT_SF"/>
    <property type="match status" value="1"/>
</dbReference>